<keyword evidence="2" id="KW-1185">Reference proteome</keyword>
<dbReference type="KEGG" id="bco:Bcell_2078"/>
<evidence type="ECO:0000313" key="2">
    <source>
        <dbReference type="Proteomes" id="UP000001401"/>
    </source>
</evidence>
<dbReference type="HOGENOM" id="CLU_199752_0_1_9"/>
<dbReference type="AlphaFoldDB" id="E6U1H6"/>
<protein>
    <recommendedName>
        <fullName evidence="3">DUF5659 domain-containing protein</fullName>
    </recommendedName>
</protein>
<organism evidence="1 2">
    <name type="scientific">Evansella cellulosilytica (strain ATCC 21833 / DSM 2522 / FERM P-1141 / JCM 9156 / N-4)</name>
    <name type="common">Bacillus cellulosilyticus</name>
    <dbReference type="NCBI Taxonomy" id="649639"/>
    <lineage>
        <taxon>Bacteria</taxon>
        <taxon>Bacillati</taxon>
        <taxon>Bacillota</taxon>
        <taxon>Bacilli</taxon>
        <taxon>Bacillales</taxon>
        <taxon>Bacillaceae</taxon>
        <taxon>Evansella</taxon>
    </lineage>
</organism>
<dbReference type="RefSeq" id="WP_013488675.1">
    <property type="nucleotide sequence ID" value="NC_014829.1"/>
</dbReference>
<dbReference type="EMBL" id="CP002394">
    <property type="protein sequence ID" value="ADU30339.1"/>
    <property type="molecule type" value="Genomic_DNA"/>
</dbReference>
<name>E6U1H6_EVAC2</name>
<proteinExistence type="predicted"/>
<dbReference type="STRING" id="649639.Bcell_2078"/>
<gene>
    <name evidence="1" type="ordered locus">Bcell_2078</name>
</gene>
<dbReference type="Proteomes" id="UP000001401">
    <property type="component" value="Chromosome"/>
</dbReference>
<evidence type="ECO:0000313" key="1">
    <source>
        <dbReference type="EMBL" id="ADU30339.1"/>
    </source>
</evidence>
<dbReference type="OrthoDB" id="2971771at2"/>
<evidence type="ECO:0008006" key="3">
    <source>
        <dbReference type="Google" id="ProtNLM"/>
    </source>
</evidence>
<accession>E6U1H6</accession>
<sequence>MNKNDFLFCYDKRLADFIRLHNIEPITIAKNPKTEATFSMFVQSECLSKIIQQFKAHKQGC</sequence>
<reference evidence="1 2" key="1">
    <citation type="submission" date="2010-12" db="EMBL/GenBank/DDBJ databases">
        <title>Complete sequence of Bacillus cellulosilyticus DSM 2522.</title>
        <authorList>
            <consortium name="US DOE Joint Genome Institute"/>
            <person name="Lucas S."/>
            <person name="Copeland A."/>
            <person name="Lapidus A."/>
            <person name="Cheng J.-F."/>
            <person name="Bruce D."/>
            <person name="Goodwin L."/>
            <person name="Pitluck S."/>
            <person name="Chertkov O."/>
            <person name="Detter J.C."/>
            <person name="Han C."/>
            <person name="Tapia R."/>
            <person name="Land M."/>
            <person name="Hauser L."/>
            <person name="Jeffries C."/>
            <person name="Kyrpides N."/>
            <person name="Ivanova N."/>
            <person name="Mikhailova N."/>
            <person name="Brumm P."/>
            <person name="Mead D."/>
            <person name="Woyke T."/>
        </authorList>
    </citation>
    <scope>NUCLEOTIDE SEQUENCE [LARGE SCALE GENOMIC DNA]</scope>
    <source>
        <strain evidence="2">ATCC 21833 / DSM 2522 / FERM P-1141 / JCM 9156 / N-4</strain>
    </source>
</reference>